<proteinExistence type="predicted"/>
<evidence type="ECO:0000313" key="3">
    <source>
        <dbReference type="EMBL" id="CAL6024737.1"/>
    </source>
</evidence>
<protein>
    <submittedName>
        <fullName evidence="3">Hypothetical_protein</fullName>
    </submittedName>
</protein>
<name>A0AA86RG68_9EUKA</name>
<keyword evidence="4" id="KW-1185">Reference proteome</keyword>
<sequence length="170" mass="19789">MFVLSVTLNYCFDNLHLELLNYQFELSFDAKCDHWYAKLNTTFVIEIDQILLTFAKRVTINSEQKGFQQINCADTVPFNQNCTALLKQVKYNLLTNLTLDSENFTNFEIQYQEPISKTLIAVSVVSFFAVVALLISLFIIIHRQFKKQKLLKSQKHNQKMSLTLQNCHIV</sequence>
<dbReference type="EMBL" id="CATOUU010001114">
    <property type="protein sequence ID" value="CAI9972738.1"/>
    <property type="molecule type" value="Genomic_DNA"/>
</dbReference>
<evidence type="ECO:0000313" key="2">
    <source>
        <dbReference type="EMBL" id="CAI9972738.1"/>
    </source>
</evidence>
<reference evidence="3 4" key="2">
    <citation type="submission" date="2024-07" db="EMBL/GenBank/DDBJ databases">
        <authorList>
            <person name="Akdeniz Z."/>
        </authorList>
    </citation>
    <scope>NUCLEOTIDE SEQUENCE [LARGE SCALE GENOMIC DNA]</scope>
</reference>
<feature type="transmembrane region" description="Helical" evidence="1">
    <location>
        <begin position="119"/>
        <end position="141"/>
    </location>
</feature>
<keyword evidence="1" id="KW-0472">Membrane</keyword>
<dbReference type="EMBL" id="CAXDID020000096">
    <property type="protein sequence ID" value="CAL6024737.1"/>
    <property type="molecule type" value="Genomic_DNA"/>
</dbReference>
<keyword evidence="1" id="KW-0812">Transmembrane</keyword>
<dbReference type="AlphaFoldDB" id="A0AA86RG68"/>
<gene>
    <name evidence="3" type="ORF">HINF_LOCUS29762</name>
    <name evidence="2" type="ORF">HINF_LOCUS60383</name>
</gene>
<comment type="caution">
    <text evidence="2">The sequence shown here is derived from an EMBL/GenBank/DDBJ whole genome shotgun (WGS) entry which is preliminary data.</text>
</comment>
<accession>A0AA86RG68</accession>
<evidence type="ECO:0000313" key="4">
    <source>
        <dbReference type="Proteomes" id="UP001642409"/>
    </source>
</evidence>
<reference evidence="2" key="1">
    <citation type="submission" date="2023-06" db="EMBL/GenBank/DDBJ databases">
        <authorList>
            <person name="Kurt Z."/>
        </authorList>
    </citation>
    <scope>NUCLEOTIDE SEQUENCE</scope>
</reference>
<dbReference type="Proteomes" id="UP001642409">
    <property type="component" value="Unassembled WGS sequence"/>
</dbReference>
<organism evidence="2">
    <name type="scientific">Hexamita inflata</name>
    <dbReference type="NCBI Taxonomy" id="28002"/>
    <lineage>
        <taxon>Eukaryota</taxon>
        <taxon>Metamonada</taxon>
        <taxon>Diplomonadida</taxon>
        <taxon>Hexamitidae</taxon>
        <taxon>Hexamitinae</taxon>
        <taxon>Hexamita</taxon>
    </lineage>
</organism>
<keyword evidence="1" id="KW-1133">Transmembrane helix</keyword>
<evidence type="ECO:0000256" key="1">
    <source>
        <dbReference type="SAM" id="Phobius"/>
    </source>
</evidence>